<organism evidence="2 3">
    <name type="scientific">Photobacterium pectinilyticum</name>
    <dbReference type="NCBI Taxonomy" id="2906793"/>
    <lineage>
        <taxon>Bacteria</taxon>
        <taxon>Pseudomonadati</taxon>
        <taxon>Pseudomonadota</taxon>
        <taxon>Gammaproteobacteria</taxon>
        <taxon>Vibrionales</taxon>
        <taxon>Vibrionaceae</taxon>
        <taxon>Photobacterium</taxon>
    </lineage>
</organism>
<evidence type="ECO:0000313" key="2">
    <source>
        <dbReference type="EMBL" id="MCQ1060313.1"/>
    </source>
</evidence>
<dbReference type="Proteomes" id="UP001524460">
    <property type="component" value="Unassembled WGS sequence"/>
</dbReference>
<comment type="caution">
    <text evidence="2">The sequence shown here is derived from an EMBL/GenBank/DDBJ whole genome shotgun (WGS) entry which is preliminary data.</text>
</comment>
<keyword evidence="1" id="KW-0812">Transmembrane</keyword>
<name>A0ABT1N6E0_9GAMM</name>
<feature type="transmembrane region" description="Helical" evidence="1">
    <location>
        <begin position="64"/>
        <end position="85"/>
    </location>
</feature>
<keyword evidence="1" id="KW-0472">Membrane</keyword>
<keyword evidence="1" id="KW-1133">Transmembrane helix</keyword>
<accession>A0ABT1N6E0</accession>
<evidence type="ECO:0000313" key="3">
    <source>
        <dbReference type="Proteomes" id="UP001524460"/>
    </source>
</evidence>
<keyword evidence="3" id="KW-1185">Reference proteome</keyword>
<sequence length="91" mass="9931">MKTLLSGIGKWCAYSHIFKAFTVLINGGQISEQTRAGRNIALLGFFCPFFWIALFTGAEASSLAFHATHSGIVFLIGIAIMVASIKKQQHK</sequence>
<protein>
    <submittedName>
        <fullName evidence="2">Uncharacterized protein</fullName>
    </submittedName>
</protein>
<gene>
    <name evidence="2" type="ORF">NHN17_19915</name>
</gene>
<feature type="transmembrane region" description="Helical" evidence="1">
    <location>
        <begin position="40"/>
        <end position="58"/>
    </location>
</feature>
<evidence type="ECO:0000256" key="1">
    <source>
        <dbReference type="SAM" id="Phobius"/>
    </source>
</evidence>
<dbReference type="EMBL" id="JANEYT010000065">
    <property type="protein sequence ID" value="MCQ1060313.1"/>
    <property type="molecule type" value="Genomic_DNA"/>
</dbReference>
<proteinExistence type="predicted"/>
<reference evidence="2 3" key="1">
    <citation type="submission" date="2022-07" db="EMBL/GenBank/DDBJ databases">
        <title>Photobacterium pectinilyticum sp. nov., a marine bacterium isolated from surface seawater of Qingdao offshore.</title>
        <authorList>
            <person name="Wang X."/>
        </authorList>
    </citation>
    <scope>NUCLEOTIDE SEQUENCE [LARGE SCALE GENOMIC DNA]</scope>
    <source>
        <strain evidence="2 3">ZSDE20</strain>
    </source>
</reference>
<dbReference type="RefSeq" id="WP_255044394.1">
    <property type="nucleotide sequence ID" value="NZ_JANEYT010000065.1"/>
</dbReference>